<protein>
    <submittedName>
        <fullName evidence="8">Hydrogenase maturation protease</fullName>
        <ecNumber evidence="8">3.4.23.-</ecNumber>
    </submittedName>
</protein>
<dbReference type="PANTHER" id="PTHR30302">
    <property type="entry name" value="HYDROGENASE 1 MATURATION PROTEASE"/>
    <property type="match status" value="1"/>
</dbReference>
<evidence type="ECO:0000256" key="6">
    <source>
        <dbReference type="ARBA" id="ARBA00022801"/>
    </source>
</evidence>
<dbReference type="NCBIfam" id="TIGR00072">
    <property type="entry name" value="hydrog_prot"/>
    <property type="match status" value="1"/>
</dbReference>
<evidence type="ECO:0000256" key="2">
    <source>
        <dbReference type="ARBA" id="ARBA00022596"/>
    </source>
</evidence>
<dbReference type="InterPro" id="IPR023430">
    <property type="entry name" value="Pept_HybD-like_dom_sf"/>
</dbReference>
<keyword evidence="2" id="KW-0533">Nickel</keyword>
<gene>
    <name evidence="8" type="ORF">J2X09_004344</name>
</gene>
<comment type="similarity">
    <text evidence="1">Belongs to the peptidase A31 family.</text>
</comment>
<evidence type="ECO:0000256" key="4">
    <source>
        <dbReference type="ARBA" id="ARBA00022723"/>
    </source>
</evidence>
<feature type="region of interest" description="Disordered" evidence="7">
    <location>
        <begin position="201"/>
        <end position="259"/>
    </location>
</feature>
<dbReference type="InterPro" id="IPR000671">
    <property type="entry name" value="Peptidase_A31"/>
</dbReference>
<dbReference type="GO" id="GO:0008233">
    <property type="term" value="F:peptidase activity"/>
    <property type="evidence" value="ECO:0007669"/>
    <property type="project" value="UniProtKB-KW"/>
</dbReference>
<reference evidence="8 9" key="1">
    <citation type="submission" date="2023-07" db="EMBL/GenBank/DDBJ databases">
        <title>Sorghum-associated microbial communities from plants grown in Nebraska, USA.</title>
        <authorList>
            <person name="Schachtman D."/>
        </authorList>
    </citation>
    <scope>NUCLEOTIDE SEQUENCE [LARGE SCALE GENOMIC DNA]</scope>
    <source>
        <strain evidence="8 9">BE240</strain>
    </source>
</reference>
<evidence type="ECO:0000256" key="3">
    <source>
        <dbReference type="ARBA" id="ARBA00022670"/>
    </source>
</evidence>
<keyword evidence="4" id="KW-0479">Metal-binding</keyword>
<keyword evidence="6 8" id="KW-0378">Hydrolase</keyword>
<keyword evidence="5" id="KW-0064">Aspartyl protease</keyword>
<dbReference type="PRINTS" id="PR00446">
    <property type="entry name" value="HYDRGNUPTAKE"/>
</dbReference>
<dbReference type="CDD" id="cd06062">
    <property type="entry name" value="H2MP_MemB-H2up"/>
    <property type="match status" value="1"/>
</dbReference>
<dbReference type="Proteomes" id="UP001265550">
    <property type="component" value="Unassembled WGS sequence"/>
</dbReference>
<evidence type="ECO:0000256" key="1">
    <source>
        <dbReference type="ARBA" id="ARBA00006814"/>
    </source>
</evidence>
<evidence type="ECO:0000256" key="5">
    <source>
        <dbReference type="ARBA" id="ARBA00022750"/>
    </source>
</evidence>
<evidence type="ECO:0000313" key="9">
    <source>
        <dbReference type="Proteomes" id="UP001265550"/>
    </source>
</evidence>
<keyword evidence="9" id="KW-1185">Reference proteome</keyword>
<dbReference type="EC" id="3.4.23.-" evidence="8"/>
<dbReference type="PANTHER" id="PTHR30302:SF1">
    <property type="entry name" value="HYDROGENASE 2 MATURATION PROTEASE"/>
    <property type="match status" value="1"/>
</dbReference>
<evidence type="ECO:0000313" key="8">
    <source>
        <dbReference type="EMBL" id="MDR7096587.1"/>
    </source>
</evidence>
<proteinExistence type="inferred from homology"/>
<accession>A0ABU1VGH8</accession>
<comment type="caution">
    <text evidence="8">The sequence shown here is derived from an EMBL/GenBank/DDBJ whole genome shotgun (WGS) entry which is preliminary data.</text>
</comment>
<dbReference type="NCBIfam" id="TIGR00140">
    <property type="entry name" value="hupD"/>
    <property type="match status" value="1"/>
</dbReference>
<name>A0ABU1VGH8_9BURK</name>
<organism evidence="8 9">
    <name type="scientific">Hydrogenophaga laconesensis</name>
    <dbReference type="NCBI Taxonomy" id="1805971"/>
    <lineage>
        <taxon>Bacteria</taxon>
        <taxon>Pseudomonadati</taxon>
        <taxon>Pseudomonadota</taxon>
        <taxon>Betaproteobacteria</taxon>
        <taxon>Burkholderiales</taxon>
        <taxon>Comamonadaceae</taxon>
        <taxon>Hydrogenophaga</taxon>
    </lineage>
</organism>
<dbReference type="Gene3D" id="3.40.50.1450">
    <property type="entry name" value="HybD-like"/>
    <property type="match status" value="1"/>
</dbReference>
<sequence length="259" mass="27862">MRPTSPESTCHPGGDTLPSSICVLGIGNLLWADEGFGVRCVEALQQRHAFAPHVSLVDGGTQGLYLIQHVQEADALLIFDAIDYGLAPGTLKLVRDDEVPRFMGAKKMSLHQTGFQEVLSLAQLTGKYPSRVLLIGCQPQELEDYGGSLRPVVKAAMEEALALGVDEIARWGGQPVARTEPLRGRETVTMDELALAAYETQRPSPTAACRDGDDRFLPPASLRATPPGGRYQPSGKAGPAVSLDGMSSHDELQQPVERH</sequence>
<dbReference type="EMBL" id="JAVDWE010000015">
    <property type="protein sequence ID" value="MDR7096587.1"/>
    <property type="molecule type" value="Genomic_DNA"/>
</dbReference>
<dbReference type="GO" id="GO:0006508">
    <property type="term" value="P:proteolysis"/>
    <property type="evidence" value="ECO:0007669"/>
    <property type="project" value="UniProtKB-KW"/>
</dbReference>
<feature type="compositionally biased region" description="Basic and acidic residues" evidence="7">
    <location>
        <begin position="247"/>
        <end position="259"/>
    </location>
</feature>
<keyword evidence="3 8" id="KW-0645">Protease</keyword>
<dbReference type="SUPFAM" id="SSF53163">
    <property type="entry name" value="HybD-like"/>
    <property type="match status" value="1"/>
</dbReference>
<dbReference type="Pfam" id="PF01750">
    <property type="entry name" value="HycI"/>
    <property type="match status" value="1"/>
</dbReference>
<evidence type="ECO:0000256" key="7">
    <source>
        <dbReference type="SAM" id="MobiDB-lite"/>
    </source>
</evidence>
<dbReference type="InterPro" id="IPR004419">
    <property type="entry name" value="Pept_A31_hyd_express"/>
</dbReference>